<evidence type="ECO:0000313" key="3">
    <source>
        <dbReference type="EMBL" id="WSB66655.1"/>
    </source>
</evidence>
<evidence type="ECO:0000259" key="2">
    <source>
        <dbReference type="Pfam" id="PF01814"/>
    </source>
</evidence>
<keyword evidence="4" id="KW-1185">Reference proteome</keyword>
<accession>A0ABZ1F9E1</accession>
<protein>
    <submittedName>
        <fullName evidence="3">Hemerythrin domain-containing protein</fullName>
    </submittedName>
</protein>
<sequence length="185" mass="20904">MGHGGDVIAELTTDHREVDDLFKQFEDAPPGSEDRRRLVDALTIELVRHSVAEEEYLYPAVREHLEEGDALADKELADHARVEQLLDDLQQREADDLDFDRLVLKLRTEVTAHVDDEENHLFTQLRNHVHPYVLEELGNKIRQAKKSAPTRPHPGAPSTPPANKLLAPGLGMVDRVRDYVSGRGK</sequence>
<dbReference type="EMBL" id="CP109106">
    <property type="protein sequence ID" value="WSB66655.1"/>
    <property type="molecule type" value="Genomic_DNA"/>
</dbReference>
<dbReference type="RefSeq" id="WP_326615784.1">
    <property type="nucleotide sequence ID" value="NZ_CP109106.1"/>
</dbReference>
<dbReference type="Pfam" id="PF01814">
    <property type="entry name" value="Hemerythrin"/>
    <property type="match status" value="1"/>
</dbReference>
<organism evidence="3 4">
    <name type="scientific">Streptomyces decoyicus</name>
    <dbReference type="NCBI Taxonomy" id="249567"/>
    <lineage>
        <taxon>Bacteria</taxon>
        <taxon>Bacillati</taxon>
        <taxon>Actinomycetota</taxon>
        <taxon>Actinomycetes</taxon>
        <taxon>Kitasatosporales</taxon>
        <taxon>Streptomycetaceae</taxon>
        <taxon>Streptomyces</taxon>
    </lineage>
</organism>
<dbReference type="InterPro" id="IPR012312">
    <property type="entry name" value="Hemerythrin-like"/>
</dbReference>
<feature type="domain" description="Hemerythrin-like" evidence="2">
    <location>
        <begin position="7"/>
        <end position="125"/>
    </location>
</feature>
<dbReference type="Proteomes" id="UP001344251">
    <property type="component" value="Chromosome"/>
</dbReference>
<gene>
    <name evidence="3" type="ORF">OG863_00915</name>
</gene>
<dbReference type="CDD" id="cd12108">
    <property type="entry name" value="Hr-like"/>
    <property type="match status" value="1"/>
</dbReference>
<reference evidence="3 4" key="1">
    <citation type="submission" date="2022-10" db="EMBL/GenBank/DDBJ databases">
        <title>The complete genomes of actinobacterial strains from the NBC collection.</title>
        <authorList>
            <person name="Joergensen T.S."/>
            <person name="Alvarez Arevalo M."/>
            <person name="Sterndorff E.B."/>
            <person name="Faurdal D."/>
            <person name="Vuksanovic O."/>
            <person name="Mourched A.-S."/>
            <person name="Charusanti P."/>
            <person name="Shaw S."/>
            <person name="Blin K."/>
            <person name="Weber T."/>
        </authorList>
    </citation>
    <scope>NUCLEOTIDE SEQUENCE [LARGE SCALE GENOMIC DNA]</scope>
    <source>
        <strain evidence="3 4">NBC 01774</strain>
    </source>
</reference>
<proteinExistence type="predicted"/>
<dbReference type="PANTHER" id="PTHR35585:SF1">
    <property type="entry name" value="HHE DOMAIN PROTEIN (AFU_ORTHOLOGUE AFUA_4G00730)"/>
    <property type="match status" value="1"/>
</dbReference>
<dbReference type="Gene3D" id="1.20.120.520">
    <property type="entry name" value="nmb1532 protein domain like"/>
    <property type="match status" value="1"/>
</dbReference>
<name>A0ABZ1F9E1_9ACTN</name>
<feature type="compositionally biased region" description="Pro residues" evidence="1">
    <location>
        <begin position="151"/>
        <end position="160"/>
    </location>
</feature>
<evidence type="ECO:0000313" key="4">
    <source>
        <dbReference type="Proteomes" id="UP001344251"/>
    </source>
</evidence>
<evidence type="ECO:0000256" key="1">
    <source>
        <dbReference type="SAM" id="MobiDB-lite"/>
    </source>
</evidence>
<dbReference type="PANTHER" id="PTHR35585">
    <property type="entry name" value="HHE DOMAIN PROTEIN (AFU_ORTHOLOGUE AFUA_4G00730)"/>
    <property type="match status" value="1"/>
</dbReference>
<feature type="region of interest" description="Disordered" evidence="1">
    <location>
        <begin position="144"/>
        <end position="170"/>
    </location>
</feature>